<dbReference type="EMBL" id="JAUCMX010000005">
    <property type="protein sequence ID" value="KAK3546354.1"/>
    <property type="molecule type" value="Genomic_DNA"/>
</dbReference>
<feature type="domain" description="B box-type" evidence="7">
    <location>
        <begin position="507"/>
        <end position="547"/>
    </location>
</feature>
<dbReference type="SMART" id="SM00184">
    <property type="entry name" value="RING"/>
    <property type="match status" value="2"/>
</dbReference>
<evidence type="ECO:0000313" key="8">
    <source>
        <dbReference type="EMBL" id="KAK3546354.1"/>
    </source>
</evidence>
<feature type="domain" description="RING-type" evidence="6">
    <location>
        <begin position="15"/>
        <end position="58"/>
    </location>
</feature>
<dbReference type="Gene3D" id="4.10.830.40">
    <property type="match status" value="2"/>
</dbReference>
<dbReference type="PROSITE" id="PS50119">
    <property type="entry name" value="ZF_BBOX"/>
    <property type="match status" value="2"/>
</dbReference>
<dbReference type="SUPFAM" id="SSF57845">
    <property type="entry name" value="B-box zinc-binding domain"/>
    <property type="match status" value="2"/>
</dbReference>
<dbReference type="PROSITE" id="PS00518">
    <property type="entry name" value="ZF_RING_1"/>
    <property type="match status" value="2"/>
</dbReference>
<protein>
    <recommendedName>
        <fullName evidence="10">E3 ubiquitin/ISG15 ligase TRIM25-like</fullName>
    </recommendedName>
</protein>
<dbReference type="InterPro" id="IPR051051">
    <property type="entry name" value="E3_ubiq-ligase_TRIM/RNF"/>
</dbReference>
<evidence type="ECO:0008006" key="10">
    <source>
        <dbReference type="Google" id="ProtNLM"/>
    </source>
</evidence>
<feature type="domain" description="RING-type" evidence="6">
    <location>
        <begin position="373"/>
        <end position="416"/>
    </location>
</feature>
<gene>
    <name evidence="8" type="ORF">QTP70_025766</name>
</gene>
<feature type="coiled-coil region" evidence="5">
    <location>
        <begin position="204"/>
        <end position="238"/>
    </location>
</feature>
<reference evidence="8" key="1">
    <citation type="submission" date="2023-06" db="EMBL/GenBank/DDBJ databases">
        <title>Male Hemibagrus guttatus genome.</title>
        <authorList>
            <person name="Bian C."/>
        </authorList>
    </citation>
    <scope>NUCLEOTIDE SEQUENCE</scope>
    <source>
        <strain evidence="8">Male_cb2023</strain>
        <tissue evidence="8">Muscle</tissue>
    </source>
</reference>
<comment type="caution">
    <text evidence="8">The sequence shown here is derived from an EMBL/GenBank/DDBJ whole genome shotgun (WGS) entry which is preliminary data.</text>
</comment>
<dbReference type="InterPro" id="IPR013083">
    <property type="entry name" value="Znf_RING/FYVE/PHD"/>
</dbReference>
<evidence type="ECO:0000259" key="7">
    <source>
        <dbReference type="PROSITE" id="PS50119"/>
    </source>
</evidence>
<name>A0AAE0RAA7_9TELE</name>
<keyword evidence="9" id="KW-1185">Reference proteome</keyword>
<dbReference type="Gene3D" id="3.30.160.60">
    <property type="entry name" value="Classic Zinc Finger"/>
    <property type="match status" value="2"/>
</dbReference>
<dbReference type="Pfam" id="PF00643">
    <property type="entry name" value="zf-B_box"/>
    <property type="match status" value="2"/>
</dbReference>
<keyword evidence="5" id="KW-0175">Coiled coil</keyword>
<dbReference type="InterPro" id="IPR058030">
    <property type="entry name" value="TRIM8/14/16/25/29/45/65_CC"/>
</dbReference>
<evidence type="ECO:0000313" key="9">
    <source>
        <dbReference type="Proteomes" id="UP001274896"/>
    </source>
</evidence>
<feature type="domain" description="B box-type" evidence="7">
    <location>
        <begin position="149"/>
        <end position="189"/>
    </location>
</feature>
<dbReference type="GO" id="GO:0008270">
    <property type="term" value="F:zinc ion binding"/>
    <property type="evidence" value="ECO:0007669"/>
    <property type="project" value="UniProtKB-KW"/>
</dbReference>
<dbReference type="InterPro" id="IPR000315">
    <property type="entry name" value="Znf_B-box"/>
</dbReference>
<proteinExistence type="predicted"/>
<dbReference type="PANTHER" id="PTHR25465">
    <property type="entry name" value="B-BOX DOMAIN CONTAINING"/>
    <property type="match status" value="1"/>
</dbReference>
<keyword evidence="3" id="KW-0862">Zinc</keyword>
<sequence length="740" mass="83506">MAEASILGLQDQFSCSICLDLFKDPVALSCGHSFCMVCINGFWDQEDQQGVYSCPQCRQAFTSRPAVSKNSVLAEVVETLKKTGLQATRPAQSSSGPEDVECDSCTENKSKAIKSCLVCLASFCETHLQPHYKSPAFKKHKLVEASGRLQEQICSQHDKLLEVYCRTDQQCICMLCTMDEHKGHDTVSAAAGRAEKQKEFAEVHGTFQQKIQEREQELQELTKAVESHKSSAQTAVQETERIFTDLIKSTEKRCSEVTALIRAQEKAAVSRAEEVMKQLEQEIAELKRREAEMKELLHIDDPIQYLQSFQSLINPPGATDLPTIVVNSFFSFDDVVKSVPQSKVQIEACFEEQFNKIFSEEANISVALDQFSCPICLDLLKDPVALSCGHSFCMVCINGCWDQEDQQGVYSCPQCRQTFTSRPAVSKNTMLAEVVETLKKTGLQATRPAQSSSGSEDVECDFCIENKSKAIKSCLVCLASFCETHVQPHYKSPAFKKHKLVEASGRLQEQICSQHDKLLEVYCHTDQQCICMLCMIDKHKKHDTVSAVAGRDGKQKQLMKVQGKYQQRIQQREKELEELTKAVESHKLSAQTAVQESEEIFTDIIKTLERRCSEVTALIRAQEKAAVSRAEEIMKQLEQEIAELKRRNAEMEELSHVEDPIYFLQNFQSVSAPLGHAELPTITMFSLYTFEDIIKSVSQMRQELENHCKKETEKMSSQGAKLTDLQEKCLLYVKVIMTFR</sequence>
<evidence type="ECO:0000256" key="3">
    <source>
        <dbReference type="ARBA" id="ARBA00022833"/>
    </source>
</evidence>
<evidence type="ECO:0000259" key="6">
    <source>
        <dbReference type="PROSITE" id="PS50089"/>
    </source>
</evidence>
<dbReference type="CDD" id="cd19769">
    <property type="entry name" value="Bbox2_TRIM16-like"/>
    <property type="match status" value="2"/>
</dbReference>
<dbReference type="AlphaFoldDB" id="A0AAE0RAA7"/>
<feature type="coiled-coil region" evidence="5">
    <location>
        <begin position="562"/>
        <end position="657"/>
    </location>
</feature>
<dbReference type="PROSITE" id="PS50089">
    <property type="entry name" value="ZF_RING_2"/>
    <property type="match status" value="2"/>
</dbReference>
<dbReference type="Proteomes" id="UP001274896">
    <property type="component" value="Unassembled WGS sequence"/>
</dbReference>
<feature type="coiled-coil region" evidence="5">
    <location>
        <begin position="262"/>
        <end position="299"/>
    </location>
</feature>
<dbReference type="Pfam" id="PF25600">
    <property type="entry name" value="TRIM_CC"/>
    <property type="match status" value="2"/>
</dbReference>
<evidence type="ECO:0000256" key="2">
    <source>
        <dbReference type="ARBA" id="ARBA00022771"/>
    </source>
</evidence>
<evidence type="ECO:0000256" key="5">
    <source>
        <dbReference type="SAM" id="Coils"/>
    </source>
</evidence>
<dbReference type="InterPro" id="IPR017907">
    <property type="entry name" value="Znf_RING_CS"/>
</dbReference>
<dbReference type="SUPFAM" id="SSF57850">
    <property type="entry name" value="RING/U-box"/>
    <property type="match status" value="2"/>
</dbReference>
<keyword evidence="1" id="KW-0479">Metal-binding</keyword>
<dbReference type="SMART" id="SM00336">
    <property type="entry name" value="BBOX"/>
    <property type="match status" value="2"/>
</dbReference>
<dbReference type="Pfam" id="PF15227">
    <property type="entry name" value="zf-C3HC4_4"/>
    <property type="match status" value="2"/>
</dbReference>
<dbReference type="Gene3D" id="3.30.40.10">
    <property type="entry name" value="Zinc/RING finger domain, C3HC4 (zinc finger)"/>
    <property type="match status" value="2"/>
</dbReference>
<evidence type="ECO:0000256" key="4">
    <source>
        <dbReference type="PROSITE-ProRule" id="PRU00024"/>
    </source>
</evidence>
<evidence type="ECO:0000256" key="1">
    <source>
        <dbReference type="ARBA" id="ARBA00022723"/>
    </source>
</evidence>
<accession>A0AAE0RAA7</accession>
<organism evidence="8 9">
    <name type="scientific">Hemibagrus guttatus</name>
    <dbReference type="NCBI Taxonomy" id="175788"/>
    <lineage>
        <taxon>Eukaryota</taxon>
        <taxon>Metazoa</taxon>
        <taxon>Chordata</taxon>
        <taxon>Craniata</taxon>
        <taxon>Vertebrata</taxon>
        <taxon>Euteleostomi</taxon>
        <taxon>Actinopterygii</taxon>
        <taxon>Neopterygii</taxon>
        <taxon>Teleostei</taxon>
        <taxon>Ostariophysi</taxon>
        <taxon>Siluriformes</taxon>
        <taxon>Bagridae</taxon>
        <taxon>Hemibagrus</taxon>
    </lineage>
</organism>
<dbReference type="InterPro" id="IPR001841">
    <property type="entry name" value="Znf_RING"/>
</dbReference>
<dbReference type="PANTHER" id="PTHR25465:SF5">
    <property type="entry name" value="E3 UBIQUITIN_ISG15 LIGASE TRIM25-RELATED"/>
    <property type="match status" value="1"/>
</dbReference>
<keyword evidence="2 4" id="KW-0863">Zinc-finger</keyword>